<keyword evidence="1" id="KW-0805">Transcription regulation</keyword>
<evidence type="ECO:0000259" key="5">
    <source>
        <dbReference type="PROSITE" id="PS50977"/>
    </source>
</evidence>
<protein>
    <submittedName>
        <fullName evidence="6">Helix-turn-helix domain-containing protein</fullName>
    </submittedName>
</protein>
<dbReference type="Pfam" id="PF00440">
    <property type="entry name" value="TetR_N"/>
    <property type="match status" value="1"/>
</dbReference>
<evidence type="ECO:0000313" key="7">
    <source>
        <dbReference type="Proteomes" id="UP001548713"/>
    </source>
</evidence>
<proteinExistence type="predicted"/>
<comment type="caution">
    <text evidence="6">The sequence shown here is derived from an EMBL/GenBank/DDBJ whole genome shotgun (WGS) entry which is preliminary data.</text>
</comment>
<feature type="DNA-binding region" description="H-T-H motif" evidence="4">
    <location>
        <begin position="23"/>
        <end position="42"/>
    </location>
</feature>
<dbReference type="Proteomes" id="UP001548713">
    <property type="component" value="Unassembled WGS sequence"/>
</dbReference>
<feature type="domain" description="HTH tetR-type" evidence="5">
    <location>
        <begin position="1"/>
        <end position="60"/>
    </location>
</feature>
<evidence type="ECO:0000313" key="6">
    <source>
        <dbReference type="EMBL" id="MET1757142.1"/>
    </source>
</evidence>
<dbReference type="PANTHER" id="PTHR30055:SF234">
    <property type="entry name" value="HTH-TYPE TRANSCRIPTIONAL REGULATOR BETI"/>
    <property type="match status" value="1"/>
</dbReference>
<organism evidence="6 7">
    <name type="scientific">Novosphingobium kalidii</name>
    <dbReference type="NCBI Taxonomy" id="3230299"/>
    <lineage>
        <taxon>Bacteria</taxon>
        <taxon>Pseudomonadati</taxon>
        <taxon>Pseudomonadota</taxon>
        <taxon>Alphaproteobacteria</taxon>
        <taxon>Sphingomonadales</taxon>
        <taxon>Sphingomonadaceae</taxon>
        <taxon>Novosphingobium</taxon>
    </lineage>
</organism>
<evidence type="ECO:0000256" key="1">
    <source>
        <dbReference type="ARBA" id="ARBA00023015"/>
    </source>
</evidence>
<evidence type="ECO:0000256" key="2">
    <source>
        <dbReference type="ARBA" id="ARBA00023125"/>
    </source>
</evidence>
<dbReference type="RefSeq" id="WP_353985622.1">
    <property type="nucleotide sequence ID" value="NZ_JBEWLY010000027.1"/>
</dbReference>
<dbReference type="InterPro" id="IPR001647">
    <property type="entry name" value="HTH_TetR"/>
</dbReference>
<evidence type="ECO:0000256" key="3">
    <source>
        <dbReference type="ARBA" id="ARBA00023163"/>
    </source>
</evidence>
<name>A0ABV2D5I8_9SPHN</name>
<accession>A0ABV2D5I8</accession>
<dbReference type="Gene3D" id="1.10.357.10">
    <property type="entry name" value="Tetracycline Repressor, domain 2"/>
    <property type="match status" value="1"/>
</dbReference>
<dbReference type="EMBL" id="JBEWLY010000027">
    <property type="protein sequence ID" value="MET1757142.1"/>
    <property type="molecule type" value="Genomic_DNA"/>
</dbReference>
<reference evidence="6 7" key="1">
    <citation type="submission" date="2024-07" db="EMBL/GenBank/DDBJ databases">
        <title>Novosphingobium kalidii RD2P27.</title>
        <authorList>
            <person name="Sun J.-Q."/>
        </authorList>
    </citation>
    <scope>NUCLEOTIDE SEQUENCE [LARGE SCALE GENOMIC DNA]</scope>
    <source>
        <strain evidence="6 7">RD2P27</strain>
    </source>
</reference>
<dbReference type="PANTHER" id="PTHR30055">
    <property type="entry name" value="HTH-TYPE TRANSCRIPTIONAL REGULATOR RUTR"/>
    <property type="match status" value="1"/>
</dbReference>
<keyword evidence="2 4" id="KW-0238">DNA-binding</keyword>
<dbReference type="InterPro" id="IPR050109">
    <property type="entry name" value="HTH-type_TetR-like_transc_reg"/>
</dbReference>
<dbReference type="SUPFAM" id="SSF46689">
    <property type="entry name" value="Homeodomain-like"/>
    <property type="match status" value="1"/>
</dbReference>
<dbReference type="InterPro" id="IPR009057">
    <property type="entry name" value="Homeodomain-like_sf"/>
</dbReference>
<keyword evidence="3" id="KW-0804">Transcription</keyword>
<keyword evidence="7" id="KW-1185">Reference proteome</keyword>
<dbReference type="PROSITE" id="PS50977">
    <property type="entry name" value="HTH_TETR_2"/>
    <property type="match status" value="1"/>
</dbReference>
<evidence type="ECO:0000256" key="4">
    <source>
        <dbReference type="PROSITE-ProRule" id="PRU00335"/>
    </source>
</evidence>
<gene>
    <name evidence="6" type="ORF">ABVV53_17000</name>
</gene>
<dbReference type="PRINTS" id="PR00455">
    <property type="entry name" value="HTHTETR"/>
</dbReference>
<sequence>MSRTAILDAAEAILRDEGYAAVSSRKVAAVAGLKSKLVHYYFKTMDELFLALLHRAEQRHFQALCKAIACEEPLKALWQLSIDPDVPRLHKEFVALATHRNQLRQEIARAAERTRDIYAAAAEKALHTAGLSSETYPPVAVGMLMDGMARVMSADKMLGLDSGHTEAVALVESLLARLGPLTRASDNVAGAAAQSSGPIVTHD</sequence>